<name>A0A418YJR9_9GAMM</name>
<dbReference type="GO" id="GO:0009360">
    <property type="term" value="C:DNA polymerase III complex"/>
    <property type="evidence" value="ECO:0007669"/>
    <property type="project" value="UniProtKB-UniRule"/>
</dbReference>
<dbReference type="InterPro" id="IPR010372">
    <property type="entry name" value="DNA_pol3_delta_N"/>
</dbReference>
<dbReference type="GO" id="GO:0006261">
    <property type="term" value="P:DNA-templated DNA replication"/>
    <property type="evidence" value="ECO:0007669"/>
    <property type="project" value="TreeGrafter"/>
</dbReference>
<gene>
    <name evidence="13" type="primary">holA</name>
    <name evidence="13" type="ORF">D1Z90_00400</name>
</gene>
<proteinExistence type="inferred from homology"/>
<dbReference type="GO" id="GO:0003887">
    <property type="term" value="F:DNA-directed DNA polymerase activity"/>
    <property type="evidence" value="ECO:0007669"/>
    <property type="project" value="UniProtKB-UniRule"/>
</dbReference>
<keyword evidence="4 13" id="KW-0548">Nucleotidyltransferase</keyword>
<dbReference type="Pfam" id="PF14840">
    <property type="entry name" value="DNA_pol3_delt_C"/>
    <property type="match status" value="1"/>
</dbReference>
<dbReference type="InterPro" id="IPR008921">
    <property type="entry name" value="DNA_pol3_clamp-load_cplx_C"/>
</dbReference>
<evidence type="ECO:0000259" key="11">
    <source>
        <dbReference type="Pfam" id="PF06144"/>
    </source>
</evidence>
<sequence length="349" mass="40091">MRVYPDHLGKHLNQPANQAGLNYFLIFGDEPLIRQESQQQVMAFCRQQGFDEHHGFVHEANFNWDQVFDCANAMSLFASRQIISIQIDKTDKTITDALLQLAQLNNPDTIIIVHGNKLSMQQMKAKWFVAMDKHGLYVPCQHPDAKFFPVWMSKRLQAAQLSCRQDVTQFMCRQFEGNLLAASQEIEKLSLQFKQQTLTLAQVEANITGHTHFGIFQWLDTLFAGKNNRAERMLQQLKSEGTELILLSGTLNSEVKKLLTYRYQYQAGEPLSVIFKKAKLWQSKQALISQVLNRLSVAQLEQIYAQCGQLDRAIKTQYGQDNWPLLQLICVLFQGQHSPIQPVFEPIHL</sequence>
<dbReference type="GO" id="GO:0003677">
    <property type="term" value="F:DNA binding"/>
    <property type="evidence" value="ECO:0007669"/>
    <property type="project" value="InterPro"/>
</dbReference>
<dbReference type="AlphaFoldDB" id="A0A418YJR9"/>
<dbReference type="CDD" id="cd18138">
    <property type="entry name" value="HLD_clamp_pol_III_delta"/>
    <property type="match status" value="1"/>
</dbReference>
<evidence type="ECO:0000256" key="1">
    <source>
        <dbReference type="ARBA" id="ARBA00012417"/>
    </source>
</evidence>
<dbReference type="EMBL" id="QZCH01000001">
    <property type="protein sequence ID" value="RJG51231.1"/>
    <property type="molecule type" value="Genomic_DNA"/>
</dbReference>
<dbReference type="InterPro" id="IPR032780">
    <property type="entry name" value="DNA_pol3_delt_C"/>
</dbReference>
<dbReference type="Gene3D" id="1.10.8.60">
    <property type="match status" value="1"/>
</dbReference>
<evidence type="ECO:0000313" key="13">
    <source>
        <dbReference type="EMBL" id="RJG51231.1"/>
    </source>
</evidence>
<feature type="coiled-coil region" evidence="10">
    <location>
        <begin position="172"/>
        <end position="206"/>
    </location>
</feature>
<dbReference type="SUPFAM" id="SSF52540">
    <property type="entry name" value="P-loop containing nucleoside triphosphate hydrolases"/>
    <property type="match status" value="1"/>
</dbReference>
<dbReference type="PANTHER" id="PTHR34388:SF1">
    <property type="entry name" value="DNA POLYMERASE III SUBUNIT DELTA"/>
    <property type="match status" value="1"/>
</dbReference>
<keyword evidence="3 13" id="KW-0808">Transferase</keyword>
<dbReference type="Pfam" id="PF06144">
    <property type="entry name" value="DNA_pol3_delta"/>
    <property type="match status" value="1"/>
</dbReference>
<evidence type="ECO:0000256" key="7">
    <source>
        <dbReference type="ARBA" id="ARBA00034754"/>
    </source>
</evidence>
<dbReference type="OrthoDB" id="9770982at2"/>
<dbReference type="InterPro" id="IPR005790">
    <property type="entry name" value="DNA_polIII_delta"/>
</dbReference>
<comment type="catalytic activity">
    <reaction evidence="8">
        <text>DNA(n) + a 2'-deoxyribonucleoside 5'-triphosphate = DNA(n+1) + diphosphate</text>
        <dbReference type="Rhea" id="RHEA:22508"/>
        <dbReference type="Rhea" id="RHEA-COMP:17339"/>
        <dbReference type="Rhea" id="RHEA-COMP:17340"/>
        <dbReference type="ChEBI" id="CHEBI:33019"/>
        <dbReference type="ChEBI" id="CHEBI:61560"/>
        <dbReference type="ChEBI" id="CHEBI:173112"/>
        <dbReference type="EC" id="2.7.7.7"/>
    </reaction>
</comment>
<dbReference type="EC" id="2.7.7.7" evidence="1 9"/>
<protein>
    <recommendedName>
        <fullName evidence="2 9">DNA polymerase III subunit delta</fullName>
        <ecNumber evidence="1 9">2.7.7.7</ecNumber>
    </recommendedName>
</protein>
<evidence type="ECO:0000256" key="4">
    <source>
        <dbReference type="ARBA" id="ARBA00022695"/>
    </source>
</evidence>
<accession>A0A418YJR9</accession>
<evidence type="ECO:0000256" key="2">
    <source>
        <dbReference type="ARBA" id="ARBA00017703"/>
    </source>
</evidence>
<keyword evidence="5" id="KW-0235">DNA replication</keyword>
<dbReference type="RefSeq" id="WP_119908779.1">
    <property type="nucleotide sequence ID" value="NZ_QZCH01000001.1"/>
</dbReference>
<dbReference type="Proteomes" id="UP000283255">
    <property type="component" value="Unassembled WGS sequence"/>
</dbReference>
<dbReference type="SUPFAM" id="SSF48019">
    <property type="entry name" value="post-AAA+ oligomerization domain-like"/>
    <property type="match status" value="1"/>
</dbReference>
<evidence type="ECO:0000259" key="12">
    <source>
        <dbReference type="Pfam" id="PF14840"/>
    </source>
</evidence>
<dbReference type="Gene3D" id="1.20.272.10">
    <property type="match status" value="1"/>
</dbReference>
<comment type="caution">
    <text evidence="13">The sequence shown here is derived from an EMBL/GenBank/DDBJ whole genome shotgun (WGS) entry which is preliminary data.</text>
</comment>
<evidence type="ECO:0000256" key="10">
    <source>
        <dbReference type="SAM" id="Coils"/>
    </source>
</evidence>
<comment type="similarity">
    <text evidence="7">Belongs to the DNA polymerase HolA subunit family.</text>
</comment>
<dbReference type="NCBIfam" id="TIGR01128">
    <property type="entry name" value="holA"/>
    <property type="match status" value="1"/>
</dbReference>
<evidence type="ECO:0000256" key="5">
    <source>
        <dbReference type="ARBA" id="ARBA00022705"/>
    </source>
</evidence>
<keyword evidence="6" id="KW-0239">DNA-directed DNA polymerase</keyword>
<feature type="domain" description="DNA polymerase III subunit delta C-terminal" evidence="12">
    <location>
        <begin position="216"/>
        <end position="333"/>
    </location>
</feature>
<evidence type="ECO:0000256" key="8">
    <source>
        <dbReference type="ARBA" id="ARBA00049244"/>
    </source>
</evidence>
<keyword evidence="10" id="KW-0175">Coiled coil</keyword>
<dbReference type="InterPro" id="IPR027417">
    <property type="entry name" value="P-loop_NTPase"/>
</dbReference>
<evidence type="ECO:0000256" key="6">
    <source>
        <dbReference type="ARBA" id="ARBA00022932"/>
    </source>
</evidence>
<keyword evidence="14" id="KW-1185">Reference proteome</keyword>
<evidence type="ECO:0000256" key="9">
    <source>
        <dbReference type="NCBIfam" id="TIGR01128"/>
    </source>
</evidence>
<reference evidence="13 14" key="1">
    <citation type="submission" date="2018-09" db="EMBL/GenBank/DDBJ databases">
        <authorList>
            <person name="Wang F."/>
        </authorList>
    </citation>
    <scope>NUCLEOTIDE SEQUENCE [LARGE SCALE GENOMIC DNA]</scope>
    <source>
        <strain evidence="13 14">PLHSC7-2</strain>
    </source>
</reference>
<dbReference type="PANTHER" id="PTHR34388">
    <property type="entry name" value="DNA POLYMERASE III SUBUNIT DELTA"/>
    <property type="match status" value="1"/>
</dbReference>
<reference evidence="13 14" key="2">
    <citation type="submission" date="2019-01" db="EMBL/GenBank/DDBJ databases">
        <title>Motilimonas pumilus sp. nov., isolated from the gut of sea cucumber (Apostichopus japonicus).</title>
        <authorList>
            <person name="Wang F.-Q."/>
            <person name="Ren L.-H."/>
            <person name="Lin Y.-W."/>
            <person name="Sun G.-H."/>
            <person name="Du Z.-J."/>
            <person name="Zhao J.-X."/>
            <person name="Liu X.-J."/>
            <person name="Liu L.-J."/>
        </authorList>
    </citation>
    <scope>NUCLEOTIDE SEQUENCE [LARGE SCALE GENOMIC DNA]</scope>
    <source>
        <strain evidence="13 14">PLHSC7-2</strain>
    </source>
</reference>
<evidence type="ECO:0000256" key="3">
    <source>
        <dbReference type="ARBA" id="ARBA00022679"/>
    </source>
</evidence>
<evidence type="ECO:0000313" key="14">
    <source>
        <dbReference type="Proteomes" id="UP000283255"/>
    </source>
</evidence>
<feature type="domain" description="DNA polymerase III delta N-terminal" evidence="11">
    <location>
        <begin position="24"/>
        <end position="141"/>
    </location>
</feature>
<dbReference type="Gene3D" id="3.40.50.300">
    <property type="entry name" value="P-loop containing nucleotide triphosphate hydrolases"/>
    <property type="match status" value="1"/>
</dbReference>
<organism evidence="13 14">
    <name type="scientific">Motilimonas pumila</name>
    <dbReference type="NCBI Taxonomy" id="2303987"/>
    <lineage>
        <taxon>Bacteria</taxon>
        <taxon>Pseudomonadati</taxon>
        <taxon>Pseudomonadota</taxon>
        <taxon>Gammaproteobacteria</taxon>
        <taxon>Alteromonadales</taxon>
        <taxon>Alteromonadales genera incertae sedis</taxon>
        <taxon>Motilimonas</taxon>
    </lineage>
</organism>